<feature type="compositionally biased region" description="Pro residues" evidence="8">
    <location>
        <begin position="295"/>
        <end position="311"/>
    </location>
</feature>
<dbReference type="InterPro" id="IPR036607">
    <property type="entry name" value="PRKCSH"/>
</dbReference>
<gene>
    <name evidence="10" type="primary">PRKCSH</name>
</gene>
<dbReference type="GO" id="GO:0017177">
    <property type="term" value="C:glucosidase II complex"/>
    <property type="evidence" value="ECO:0007669"/>
    <property type="project" value="TreeGrafter"/>
</dbReference>
<evidence type="ECO:0000256" key="1">
    <source>
        <dbReference type="ARBA" id="ARBA00022387"/>
    </source>
</evidence>
<organism evidence="10 11">
    <name type="scientific">Melopsittacus undulatus</name>
    <name type="common">Budgerigar</name>
    <name type="synonym">Psittacus undulatus</name>
    <dbReference type="NCBI Taxonomy" id="13146"/>
    <lineage>
        <taxon>Eukaryota</taxon>
        <taxon>Metazoa</taxon>
        <taxon>Chordata</taxon>
        <taxon>Craniata</taxon>
        <taxon>Vertebrata</taxon>
        <taxon>Euteleostomi</taxon>
        <taxon>Archelosauria</taxon>
        <taxon>Archosauria</taxon>
        <taxon>Dinosauria</taxon>
        <taxon>Saurischia</taxon>
        <taxon>Theropoda</taxon>
        <taxon>Coelurosauria</taxon>
        <taxon>Aves</taxon>
        <taxon>Neognathae</taxon>
        <taxon>Neoaves</taxon>
        <taxon>Telluraves</taxon>
        <taxon>Australaves</taxon>
        <taxon>Psittaciformes</taxon>
        <taxon>Psittaculidae</taxon>
        <taxon>Melopsittacus</taxon>
    </lineage>
</organism>
<dbReference type="InterPro" id="IPR011992">
    <property type="entry name" value="EF-hand-dom_pair"/>
</dbReference>
<dbReference type="SUPFAM" id="SSF47473">
    <property type="entry name" value="EF-hand"/>
    <property type="match status" value="1"/>
</dbReference>
<dbReference type="GO" id="GO:0006491">
    <property type="term" value="P:N-glycan processing"/>
    <property type="evidence" value="ECO:0007669"/>
    <property type="project" value="TreeGrafter"/>
</dbReference>
<protein>
    <recommendedName>
        <fullName evidence="1">Glucosidase 2 subunit beta</fullName>
    </recommendedName>
</protein>
<dbReference type="InterPro" id="IPR002048">
    <property type="entry name" value="EF_hand_dom"/>
</dbReference>
<evidence type="ECO:0000313" key="10">
    <source>
        <dbReference type="Ensembl" id="ENSMUNP00000027695.1"/>
    </source>
</evidence>
<reference evidence="10" key="2">
    <citation type="submission" date="2025-08" db="UniProtKB">
        <authorList>
            <consortium name="Ensembl"/>
        </authorList>
    </citation>
    <scope>IDENTIFICATION</scope>
</reference>
<evidence type="ECO:0000256" key="6">
    <source>
        <dbReference type="ARBA" id="ARBA00023157"/>
    </source>
</evidence>
<dbReference type="Pfam" id="PF12999">
    <property type="entry name" value="PRKCSH-like"/>
    <property type="match status" value="1"/>
</dbReference>
<dbReference type="InterPro" id="IPR018247">
    <property type="entry name" value="EF_Hand_1_Ca_BS"/>
</dbReference>
<sequence>MLLLLLLLPVPVAPGSVEVLRPRGVSLSNLHFYEASKPFTCLDGSATIDFAWVNDDYCDCGDGSDEPGTAACPNGRFHCTNAGYRPHSIPSAHVNDGVCDCCDATDEYSSGAACENTCKERGRQEREALQRRAELLREGFILRQRLVQEAAAGRRDKQGRLGALQDARRGLELRMRELRAAKEAAEGPEREAKEEQRRRWEAATAEAAAAQDAARADEAFAALDTDGDGQVTLEELRACPPLDTDGDGAISEDELKALLADPTPMDAATFRDRLWDTIKHHYKPQVGLGGDRPYFAPPPDQAEPPTSPPEPPLDEAPPEEEEEEEAEEEEEEEDDGSEGPEEELKVAKGGGGGGAQLRPPHIPLLQDPPSLTPFPLPGAPPTGIWGGYPPTVTPPPLLSCRALEQELGFDFGPQGEFSYLYNQCYELGTSEYIYRLCPFKRVSQKPKHGGAETNLGTWGSWAGPEHDRFSAMKYEHGTGCWQGPNRATTVKLSCGTETAVTATTEPSRCEYLMELVTPAACTSPPPHEEHDEL</sequence>
<reference evidence="10" key="3">
    <citation type="submission" date="2025-09" db="UniProtKB">
        <authorList>
            <consortium name="Ensembl"/>
        </authorList>
    </citation>
    <scope>IDENTIFICATION</scope>
</reference>
<keyword evidence="6" id="KW-1015">Disulfide bond</keyword>
<dbReference type="InterPro" id="IPR039794">
    <property type="entry name" value="Gtb1-like"/>
</dbReference>
<dbReference type="PROSITE" id="PS00018">
    <property type="entry name" value="EF_HAND_1"/>
    <property type="match status" value="1"/>
</dbReference>
<dbReference type="GO" id="GO:0005509">
    <property type="term" value="F:calcium ion binding"/>
    <property type="evidence" value="ECO:0007669"/>
    <property type="project" value="InterPro"/>
</dbReference>
<evidence type="ECO:0000256" key="7">
    <source>
        <dbReference type="SAM" id="Coils"/>
    </source>
</evidence>
<evidence type="ECO:0000256" key="4">
    <source>
        <dbReference type="ARBA" id="ARBA00022824"/>
    </source>
</evidence>
<proteinExistence type="predicted"/>
<keyword evidence="11" id="KW-1185">Reference proteome</keyword>
<dbReference type="Pfam" id="PF13015">
    <property type="entry name" value="PRKCSH_1"/>
    <property type="match status" value="1"/>
</dbReference>
<feature type="signal peptide" evidence="9">
    <location>
        <begin position="1"/>
        <end position="15"/>
    </location>
</feature>
<evidence type="ECO:0000313" key="11">
    <source>
        <dbReference type="Proteomes" id="UP000694405"/>
    </source>
</evidence>
<dbReference type="PANTHER" id="PTHR12630:SF1">
    <property type="entry name" value="GLUCOSIDASE 2 SUBUNIT BETA"/>
    <property type="match status" value="1"/>
</dbReference>
<dbReference type="InterPro" id="IPR028146">
    <property type="entry name" value="PRKCSH_N"/>
</dbReference>
<dbReference type="Gene3D" id="2.70.130.10">
    <property type="entry name" value="Mannose-6-phosphate receptor binding domain"/>
    <property type="match status" value="1"/>
</dbReference>
<dbReference type="PROSITE" id="PS51914">
    <property type="entry name" value="MRH"/>
    <property type="match status" value="1"/>
</dbReference>
<keyword evidence="3 9" id="KW-0732">Signal</keyword>
<evidence type="ECO:0000256" key="8">
    <source>
        <dbReference type="SAM" id="MobiDB-lite"/>
    </source>
</evidence>
<dbReference type="InterPro" id="IPR009011">
    <property type="entry name" value="Man6P_isomerase_rcpt-bd_dom_sf"/>
</dbReference>
<dbReference type="SUPFAM" id="SSF57424">
    <property type="entry name" value="LDL receptor-like module"/>
    <property type="match status" value="1"/>
</dbReference>
<evidence type="ECO:0000256" key="2">
    <source>
        <dbReference type="ARBA" id="ARBA00022723"/>
    </source>
</evidence>
<feature type="coiled-coil region" evidence="7">
    <location>
        <begin position="119"/>
        <end position="181"/>
    </location>
</feature>
<dbReference type="InterPro" id="IPR036055">
    <property type="entry name" value="LDL_receptor-like_sf"/>
</dbReference>
<dbReference type="FunFam" id="2.70.130.10:FF:000014">
    <property type="entry name" value="glucosidase 2 subunit beta isoform X1"/>
    <property type="match status" value="1"/>
</dbReference>
<evidence type="ECO:0000256" key="3">
    <source>
        <dbReference type="ARBA" id="ARBA00022729"/>
    </source>
</evidence>
<dbReference type="GO" id="GO:0001889">
    <property type="term" value="P:liver development"/>
    <property type="evidence" value="ECO:0007669"/>
    <property type="project" value="TreeGrafter"/>
</dbReference>
<feature type="compositionally biased region" description="Acidic residues" evidence="8">
    <location>
        <begin position="312"/>
        <end position="341"/>
    </location>
</feature>
<keyword evidence="7" id="KW-0175">Coiled coil</keyword>
<dbReference type="AlphaFoldDB" id="A0A8V5GYF0"/>
<keyword evidence="5" id="KW-0106">Calcium</keyword>
<keyword evidence="4" id="KW-0256">Endoplasmic reticulum</keyword>
<evidence type="ECO:0000256" key="9">
    <source>
        <dbReference type="SAM" id="SignalP"/>
    </source>
</evidence>
<dbReference type="Proteomes" id="UP000694405">
    <property type="component" value="Chromosome 23"/>
</dbReference>
<dbReference type="InterPro" id="IPR044865">
    <property type="entry name" value="MRH_dom"/>
</dbReference>
<dbReference type="PANTHER" id="PTHR12630">
    <property type="entry name" value="N-LINKED OLIGOSACCHARIDE PROCESSING"/>
    <property type="match status" value="1"/>
</dbReference>
<feature type="chain" id="PRO_5043669454" description="Glucosidase 2 subunit beta" evidence="9">
    <location>
        <begin position="16"/>
        <end position="533"/>
    </location>
</feature>
<dbReference type="SUPFAM" id="SSF50911">
    <property type="entry name" value="Mannose 6-phosphate receptor domain"/>
    <property type="match status" value="1"/>
</dbReference>
<evidence type="ECO:0000256" key="5">
    <source>
        <dbReference type="ARBA" id="ARBA00022837"/>
    </source>
</evidence>
<keyword evidence="2" id="KW-0479">Metal-binding</keyword>
<name>A0A8V5GYF0_MELUD</name>
<dbReference type="PROSITE" id="PS50222">
    <property type="entry name" value="EF_HAND_2"/>
    <property type="match status" value="1"/>
</dbReference>
<accession>A0A8V5GYF0</accession>
<dbReference type="Pfam" id="PF13202">
    <property type="entry name" value="EF-hand_5"/>
    <property type="match status" value="2"/>
</dbReference>
<dbReference type="Gene3D" id="1.10.238.10">
    <property type="entry name" value="EF-hand"/>
    <property type="match status" value="1"/>
</dbReference>
<reference evidence="10" key="1">
    <citation type="submission" date="2020-03" db="EMBL/GenBank/DDBJ databases">
        <title>Melopsittacus undulatus (budgerigar) genome, bMelUnd1, maternal haplotype with Z.</title>
        <authorList>
            <person name="Gedman G."/>
            <person name="Mountcastle J."/>
            <person name="Haase B."/>
            <person name="Formenti G."/>
            <person name="Wright T."/>
            <person name="Apodaca J."/>
            <person name="Pelan S."/>
            <person name="Chow W."/>
            <person name="Rhie A."/>
            <person name="Howe K."/>
            <person name="Fedrigo O."/>
            <person name="Jarvis E.D."/>
        </authorList>
    </citation>
    <scope>NUCLEOTIDE SEQUENCE [LARGE SCALE GENOMIC DNA]</scope>
</reference>
<feature type="region of interest" description="Disordered" evidence="8">
    <location>
        <begin position="283"/>
        <end position="369"/>
    </location>
</feature>
<dbReference type="Ensembl" id="ENSMUNT00000029234.1">
    <property type="protein sequence ID" value="ENSMUNP00000027695.1"/>
    <property type="gene ID" value="ENSMUNG00000021642.1"/>
</dbReference>